<comment type="caution">
    <text evidence="10">The sequence shown here is derived from an EMBL/GenBank/DDBJ whole genome shotgun (WGS) entry which is preliminary data.</text>
</comment>
<gene>
    <name evidence="10" type="primary">tmpT</name>
    <name evidence="9" type="synonym">tpm</name>
    <name evidence="10" type="ORF">K1W68_14810</name>
</gene>
<evidence type="ECO:0000256" key="5">
    <source>
        <dbReference type="ARBA" id="ARBA00022490"/>
    </source>
</evidence>
<dbReference type="InterPro" id="IPR008854">
    <property type="entry name" value="TPMT"/>
</dbReference>
<reference evidence="10" key="2">
    <citation type="submission" date="2022-03" db="EMBL/GenBank/DDBJ databases">
        <authorList>
            <person name="Ryngajllo M."/>
            <person name="Jacek P."/>
            <person name="Kubiak K."/>
        </authorList>
    </citation>
    <scope>NUCLEOTIDE SEQUENCE</scope>
    <source>
        <strain evidence="10">SI1</strain>
    </source>
</reference>
<evidence type="ECO:0000313" key="11">
    <source>
        <dbReference type="Proteomes" id="UP001202887"/>
    </source>
</evidence>
<dbReference type="NCBIfam" id="TIGR03840">
    <property type="entry name" value="TMPT_Se_Te"/>
    <property type="match status" value="1"/>
</dbReference>
<evidence type="ECO:0000256" key="2">
    <source>
        <dbReference type="ARBA" id="ARBA00004496"/>
    </source>
</evidence>
<dbReference type="FunFam" id="3.40.50.150:FF:000101">
    <property type="entry name" value="Thiopurine S-methyltransferase"/>
    <property type="match status" value="1"/>
</dbReference>
<feature type="binding site" evidence="9">
    <location>
        <position position="15"/>
    </location>
    <ligand>
        <name>S-adenosyl-L-methionine</name>
        <dbReference type="ChEBI" id="CHEBI:59789"/>
    </ligand>
</feature>
<dbReference type="HAMAP" id="MF_00812">
    <property type="entry name" value="Thiopur_methtran"/>
    <property type="match status" value="1"/>
</dbReference>
<evidence type="ECO:0000256" key="1">
    <source>
        <dbReference type="ARBA" id="ARBA00000903"/>
    </source>
</evidence>
<dbReference type="EMBL" id="JAIBCX010000065">
    <property type="protein sequence ID" value="MCJ8355247.1"/>
    <property type="molecule type" value="Genomic_DNA"/>
</dbReference>
<dbReference type="PANTHER" id="PTHR10259:SF11">
    <property type="entry name" value="THIOPURINE S-METHYLTRANSFERASE"/>
    <property type="match status" value="1"/>
</dbReference>
<dbReference type="EC" id="2.1.1.67" evidence="4 9"/>
<dbReference type="RefSeq" id="WP_247067794.1">
    <property type="nucleotide sequence ID" value="NZ_CP094848.1"/>
</dbReference>
<feature type="binding site" evidence="9">
    <location>
        <position position="50"/>
    </location>
    <ligand>
        <name>S-adenosyl-L-methionine</name>
        <dbReference type="ChEBI" id="CHEBI:59789"/>
    </ligand>
</feature>
<comment type="catalytic activity">
    <reaction evidence="1 9">
        <text>S-adenosyl-L-methionine + a thiopurine = S-adenosyl-L-homocysteine + a thiopurine S-methylether.</text>
        <dbReference type="EC" id="2.1.1.67"/>
    </reaction>
</comment>
<dbReference type="GO" id="GO:0032259">
    <property type="term" value="P:methylation"/>
    <property type="evidence" value="ECO:0007669"/>
    <property type="project" value="UniProtKB-KW"/>
</dbReference>
<evidence type="ECO:0000256" key="9">
    <source>
        <dbReference type="HAMAP-Rule" id="MF_00812"/>
    </source>
</evidence>
<dbReference type="Pfam" id="PF05724">
    <property type="entry name" value="TPMT"/>
    <property type="match status" value="1"/>
</dbReference>
<dbReference type="InterPro" id="IPR025835">
    <property type="entry name" value="Thiopurine_S-MeTrfase"/>
</dbReference>
<organism evidence="10 11">
    <name type="scientific">Novacetimonas hansenii</name>
    <name type="common">Komagataeibacter hansenii</name>
    <dbReference type="NCBI Taxonomy" id="436"/>
    <lineage>
        <taxon>Bacteria</taxon>
        <taxon>Pseudomonadati</taxon>
        <taxon>Pseudomonadota</taxon>
        <taxon>Alphaproteobacteria</taxon>
        <taxon>Acetobacterales</taxon>
        <taxon>Acetobacteraceae</taxon>
        <taxon>Novacetimonas</taxon>
    </lineage>
</organism>
<keyword evidence="8 9" id="KW-0949">S-adenosyl-L-methionine</keyword>
<dbReference type="Proteomes" id="UP001202887">
    <property type="component" value="Unassembled WGS sequence"/>
</dbReference>
<feature type="binding site" evidence="9">
    <location>
        <position position="71"/>
    </location>
    <ligand>
        <name>S-adenosyl-L-methionine</name>
        <dbReference type="ChEBI" id="CHEBI:59789"/>
    </ligand>
</feature>
<dbReference type="NCBIfam" id="NF009732">
    <property type="entry name" value="PRK13255.1"/>
    <property type="match status" value="1"/>
</dbReference>
<protein>
    <recommendedName>
        <fullName evidence="4 9">Thiopurine S-methyltransferase</fullName>
        <ecNumber evidence="4 9">2.1.1.67</ecNumber>
    </recommendedName>
    <alternativeName>
        <fullName evidence="9">Thiopurine methyltransferase</fullName>
    </alternativeName>
</protein>
<dbReference type="SUPFAM" id="SSF53335">
    <property type="entry name" value="S-adenosyl-L-methionine-dependent methyltransferases"/>
    <property type="match status" value="1"/>
</dbReference>
<reference evidence="10" key="1">
    <citation type="journal article" date="2021" name="Polymers (Basel)">
        <title>Highly Stretchable Bacterial Cellulose Produced by Komagataeibacter hansenii SI1.</title>
        <authorList>
            <person name="Cielecka I."/>
            <person name="Ryngajllo M."/>
            <person name="Maniukiewicz W."/>
            <person name="Bielecki S."/>
        </authorList>
    </citation>
    <scope>NUCLEOTIDE SEQUENCE</scope>
    <source>
        <strain evidence="10">SI1</strain>
    </source>
</reference>
<evidence type="ECO:0000256" key="8">
    <source>
        <dbReference type="ARBA" id="ARBA00022691"/>
    </source>
</evidence>
<name>A0AAW5ETT8_NOVHA</name>
<evidence type="ECO:0000313" key="10">
    <source>
        <dbReference type="EMBL" id="MCJ8355247.1"/>
    </source>
</evidence>
<dbReference type="PANTHER" id="PTHR10259">
    <property type="entry name" value="THIOPURINE S-METHYLTRANSFERASE"/>
    <property type="match status" value="1"/>
</dbReference>
<dbReference type="GO" id="GO:0008119">
    <property type="term" value="F:thiopurine S-methyltransferase activity"/>
    <property type="evidence" value="ECO:0007669"/>
    <property type="project" value="UniProtKB-UniRule"/>
</dbReference>
<dbReference type="InterPro" id="IPR022474">
    <property type="entry name" value="Thiopur_S-MeTfrase_Se/Te_detox"/>
</dbReference>
<comment type="subcellular location">
    <subcellularLocation>
        <location evidence="2 9">Cytoplasm</location>
    </subcellularLocation>
</comment>
<keyword evidence="6 9" id="KW-0489">Methyltransferase</keyword>
<evidence type="ECO:0000256" key="6">
    <source>
        <dbReference type="ARBA" id="ARBA00022603"/>
    </source>
</evidence>
<keyword evidence="5 9" id="KW-0963">Cytoplasm</keyword>
<dbReference type="PIRSF" id="PIRSF023956">
    <property type="entry name" value="Thiopurine_S-methyltransferase"/>
    <property type="match status" value="1"/>
</dbReference>
<comment type="similarity">
    <text evidence="3 9">Belongs to the class I-like SAM-binding methyltransferase superfamily. TPMT family.</text>
</comment>
<dbReference type="Gene3D" id="3.40.50.150">
    <property type="entry name" value="Vaccinia Virus protein VP39"/>
    <property type="match status" value="1"/>
</dbReference>
<sequence length="222" mass="24993">MEEKSVNDAFWHAKWQRNEIGFHEPQPNMLLIGYFSQLHLPTGARIFVPLCGKSLDIHWLLARGYHVSGIELSQIAVQQLFAELGLSPCITPMGVLKRYEAGHLCIFVGDFFDLTPQFLGHVDGVYDRAALIALPAHLRQRYAKHLVAITNSAPELLICLHYEQSCRAGPPFSVDEAEVRQHYEGQFLLTRLKTHDVPGGLKGICPATETVWKLIPRNRCGL</sequence>
<keyword evidence="7 9" id="KW-0808">Transferase</keyword>
<evidence type="ECO:0000256" key="7">
    <source>
        <dbReference type="ARBA" id="ARBA00022679"/>
    </source>
</evidence>
<dbReference type="GO" id="GO:0005737">
    <property type="term" value="C:cytoplasm"/>
    <property type="evidence" value="ECO:0007669"/>
    <property type="project" value="UniProtKB-SubCell"/>
</dbReference>
<dbReference type="AlphaFoldDB" id="A0AAW5ETT8"/>
<dbReference type="GO" id="GO:0010038">
    <property type="term" value="P:response to metal ion"/>
    <property type="evidence" value="ECO:0007669"/>
    <property type="project" value="InterPro"/>
</dbReference>
<evidence type="ECO:0000256" key="3">
    <source>
        <dbReference type="ARBA" id="ARBA00008145"/>
    </source>
</evidence>
<feature type="binding site" evidence="9">
    <location>
        <position position="128"/>
    </location>
    <ligand>
        <name>S-adenosyl-L-methionine</name>
        <dbReference type="ChEBI" id="CHEBI:59789"/>
    </ligand>
</feature>
<accession>A0AAW5ETT8</accession>
<dbReference type="InterPro" id="IPR029063">
    <property type="entry name" value="SAM-dependent_MTases_sf"/>
</dbReference>
<proteinExistence type="inferred from homology"/>
<evidence type="ECO:0000256" key="4">
    <source>
        <dbReference type="ARBA" id="ARBA00011905"/>
    </source>
</evidence>